<evidence type="ECO:0000313" key="2">
    <source>
        <dbReference type="EMBL" id="RKR20234.1"/>
    </source>
</evidence>
<evidence type="ECO:0000313" key="3">
    <source>
        <dbReference type="Proteomes" id="UP000276055"/>
    </source>
</evidence>
<protein>
    <submittedName>
        <fullName evidence="2">Uncharacterized protein DUF4194</fullName>
    </submittedName>
</protein>
<gene>
    <name evidence="2" type="ORF">C8D78_2049</name>
</gene>
<organism evidence="2 3">
    <name type="scientific">Arthrobacter oryzae</name>
    <dbReference type="NCBI Taxonomy" id="409290"/>
    <lineage>
        <taxon>Bacteria</taxon>
        <taxon>Bacillati</taxon>
        <taxon>Actinomycetota</taxon>
        <taxon>Actinomycetes</taxon>
        <taxon>Micrococcales</taxon>
        <taxon>Micrococcaceae</taxon>
        <taxon>Arthrobacter</taxon>
    </lineage>
</organism>
<reference evidence="2 3" key="1">
    <citation type="submission" date="2018-10" db="EMBL/GenBank/DDBJ databases">
        <title>Genomic Encyclopedia of Type Strains, Phase IV (KMG-IV): sequencing the most valuable type-strain genomes for metagenomic binning, comparative biology and taxonomic classification.</title>
        <authorList>
            <person name="Goeker M."/>
        </authorList>
    </citation>
    <scope>NUCLEOTIDE SEQUENCE [LARGE SCALE GENOMIC DNA]</scope>
    <source>
        <strain evidence="2 3">DSM 25586</strain>
    </source>
</reference>
<proteinExistence type="predicted"/>
<feature type="region of interest" description="Disordered" evidence="1">
    <location>
        <begin position="239"/>
        <end position="350"/>
    </location>
</feature>
<feature type="compositionally biased region" description="Acidic residues" evidence="1">
    <location>
        <begin position="1"/>
        <end position="11"/>
    </location>
</feature>
<comment type="caution">
    <text evidence="2">The sequence shown here is derived from an EMBL/GenBank/DDBJ whole genome shotgun (WGS) entry which is preliminary data.</text>
</comment>
<feature type="compositionally biased region" description="Low complexity" evidence="1">
    <location>
        <begin position="332"/>
        <end position="350"/>
    </location>
</feature>
<feature type="region of interest" description="Disordered" evidence="1">
    <location>
        <begin position="1"/>
        <end position="28"/>
    </location>
</feature>
<dbReference type="AlphaFoldDB" id="A0A495ET93"/>
<dbReference type="Pfam" id="PF13835">
    <property type="entry name" value="DUF4194"/>
    <property type="match status" value="1"/>
</dbReference>
<sequence>MTELAQEEPDAVDTGAATEPVRQGDHVRSDPFTVTPRDTFVDGAAFFPGDTGVLPMKVRQALVKLLKGPYIDGGRDEKLWTTLLDNQLILRSRLSELFLTLQLDHERKVAVLRPVDPEAIGGSTRSSILRQQRALSRVETIVLLRLRLLLDRHVTAQTDPTITREEIAELVAHYQPSGQQDALRDADVVNRAITKLLARQLLLTTGLDEVYTISNALPLALPFENIGDIPAQIEALVAASTDQSGTEPLLELDGDTPANTDDPDDDGDTEPTRDEDGNVAKGNADNDTEAATDAQGDLNNDDDGDAAPGVASGLSEPDGLLLAAGPSGEGAGAASPSASNATTETNEANK</sequence>
<accession>A0A495ET93</accession>
<dbReference type="EMBL" id="RBIR01000003">
    <property type="protein sequence ID" value="RKR20234.1"/>
    <property type="molecule type" value="Genomic_DNA"/>
</dbReference>
<dbReference type="Proteomes" id="UP000276055">
    <property type="component" value="Unassembled WGS sequence"/>
</dbReference>
<feature type="compositionally biased region" description="Low complexity" evidence="1">
    <location>
        <begin position="283"/>
        <end position="298"/>
    </location>
</feature>
<name>A0A495ET93_9MICC</name>
<dbReference type="InterPro" id="IPR025449">
    <property type="entry name" value="JetB"/>
</dbReference>
<evidence type="ECO:0000256" key="1">
    <source>
        <dbReference type="SAM" id="MobiDB-lite"/>
    </source>
</evidence>